<dbReference type="HOGENOM" id="CLU_1792214_0_0_2"/>
<accession>F0NDU0</accession>
<evidence type="ECO:0008006" key="3">
    <source>
        <dbReference type="Google" id="ProtNLM"/>
    </source>
</evidence>
<evidence type="ECO:0000313" key="1">
    <source>
        <dbReference type="EMBL" id="ADX84649.1"/>
    </source>
</evidence>
<sequence>MVSKILTLGKENYYKLSSPPLSLILYAESKYMVSERDALIEELPIGREVQFSIGEMLAKYFGGQLYYSPKEDIDVVIVKKKKPIWAFGIKMGEITKSEALNSIKRMSKVSERVGFVSLKEKPNDYGDLNLGPKELMQIAKELSS</sequence>
<reference evidence="1 2" key="1">
    <citation type="journal article" date="2011" name="J. Bacteriol.">
        <title>Genome analyses of icelandic strains of Sulfolobus islandicus, model organisms for genetic and virus-host interaction studies.</title>
        <authorList>
            <person name="Guo L."/>
            <person name="Brugger K."/>
            <person name="Liu C."/>
            <person name="Shah S.A."/>
            <person name="Zheng H."/>
            <person name="Zhu Y."/>
            <person name="Wang S."/>
            <person name="Lillestol R.K."/>
            <person name="Chen L."/>
            <person name="Frank J."/>
            <person name="Prangishvili D."/>
            <person name="Paulin L."/>
            <person name="She Q."/>
            <person name="Huang L."/>
            <person name="Garrett R.A."/>
        </authorList>
    </citation>
    <scope>NUCLEOTIDE SEQUENCE [LARGE SCALE GENOMIC DNA]</scope>
    <source>
        <strain evidence="1 2">REY15A</strain>
    </source>
</reference>
<dbReference type="KEGG" id="sir:SiRe_0564"/>
<protein>
    <recommendedName>
        <fullName evidence="3">DUF4143 domain-containing protein</fullName>
    </recommendedName>
</protein>
<proteinExistence type="predicted"/>
<gene>
    <name evidence="1" type="ordered locus">SiRe_0564</name>
</gene>
<organism evidence="1 2">
    <name type="scientific">Saccharolobus islandicus (strain REY15A)</name>
    <name type="common">Sulfolobus islandicus</name>
    <dbReference type="NCBI Taxonomy" id="930945"/>
    <lineage>
        <taxon>Archaea</taxon>
        <taxon>Thermoproteota</taxon>
        <taxon>Thermoprotei</taxon>
        <taxon>Sulfolobales</taxon>
        <taxon>Sulfolobaceae</taxon>
        <taxon>Saccharolobus</taxon>
    </lineage>
</organism>
<keyword evidence="2" id="KW-1185">Reference proteome</keyword>
<dbReference type="eggNOG" id="arCOG11458">
    <property type="taxonomic scope" value="Archaea"/>
</dbReference>
<dbReference type="EMBL" id="CP002425">
    <property type="protein sequence ID" value="ADX84649.1"/>
    <property type="molecule type" value="Genomic_DNA"/>
</dbReference>
<name>F0NDU0_SACI5</name>
<evidence type="ECO:0000313" key="2">
    <source>
        <dbReference type="Proteomes" id="UP000002664"/>
    </source>
</evidence>
<dbReference type="Proteomes" id="UP000002664">
    <property type="component" value="Chromosome"/>
</dbReference>
<dbReference type="AlphaFoldDB" id="F0NDU0"/>